<accession>A0A420IHR6</accession>
<proteinExistence type="predicted"/>
<reference evidence="1 2" key="1">
    <citation type="journal article" date="2018" name="BMC Genomics">
        <title>Comparative genome analyses reveal sequence features reflecting distinct modes of host-adaptation between dicot and monocot powdery mildew.</title>
        <authorList>
            <person name="Wu Y."/>
            <person name="Ma X."/>
            <person name="Pan Z."/>
            <person name="Kale S.D."/>
            <person name="Song Y."/>
            <person name="King H."/>
            <person name="Zhang Q."/>
            <person name="Presley C."/>
            <person name="Deng X."/>
            <person name="Wei C.I."/>
            <person name="Xiao S."/>
        </authorList>
    </citation>
    <scope>NUCLEOTIDE SEQUENCE [LARGE SCALE GENOMIC DNA]</scope>
    <source>
        <strain evidence="1">UMSG1</strain>
    </source>
</reference>
<protein>
    <recommendedName>
        <fullName evidence="3">CCHC-type domain-containing protein</fullName>
    </recommendedName>
</protein>
<evidence type="ECO:0008006" key="3">
    <source>
        <dbReference type="Google" id="ProtNLM"/>
    </source>
</evidence>
<comment type="caution">
    <text evidence="1">The sequence shown here is derived from an EMBL/GenBank/DDBJ whole genome shotgun (WGS) entry which is preliminary data.</text>
</comment>
<dbReference type="AlphaFoldDB" id="A0A420IHR6"/>
<evidence type="ECO:0000313" key="1">
    <source>
        <dbReference type="EMBL" id="RKF74057.1"/>
    </source>
</evidence>
<gene>
    <name evidence="1" type="ORF">GcM1_241077</name>
</gene>
<dbReference type="Proteomes" id="UP000285326">
    <property type="component" value="Unassembled WGS sequence"/>
</dbReference>
<dbReference type="EMBL" id="MCBS01024151">
    <property type="protein sequence ID" value="RKF74057.1"/>
    <property type="molecule type" value="Genomic_DNA"/>
</dbReference>
<organism evidence="1 2">
    <name type="scientific">Golovinomyces cichoracearum</name>
    <dbReference type="NCBI Taxonomy" id="62708"/>
    <lineage>
        <taxon>Eukaryota</taxon>
        <taxon>Fungi</taxon>
        <taxon>Dikarya</taxon>
        <taxon>Ascomycota</taxon>
        <taxon>Pezizomycotina</taxon>
        <taxon>Leotiomycetes</taxon>
        <taxon>Erysiphales</taxon>
        <taxon>Erysiphaceae</taxon>
        <taxon>Golovinomyces</taxon>
    </lineage>
</organism>
<sequence>MEGGISRACWFNDLCNKITPGLRHDIRGEKFRMSEDYTRLDEFLQYLDRENAAIILDTRARPNSQPSANHGENYFQVLTKATSPEKDALQIFKNNTAPTSKILPRGSILMCYECKKPGHYKSDFPRLLSVNGINNFDAKDVEEDELSENC</sequence>
<evidence type="ECO:0000313" key="2">
    <source>
        <dbReference type="Proteomes" id="UP000285326"/>
    </source>
</evidence>
<name>A0A420IHR6_9PEZI</name>